<keyword evidence="1" id="KW-0732">Signal</keyword>
<organism evidence="2 3">
    <name type="scientific">Flavobacterium arundinis</name>
    <dbReference type="NCBI Taxonomy" id="3139143"/>
    <lineage>
        <taxon>Bacteria</taxon>
        <taxon>Pseudomonadati</taxon>
        <taxon>Bacteroidota</taxon>
        <taxon>Flavobacteriia</taxon>
        <taxon>Flavobacteriales</taxon>
        <taxon>Flavobacteriaceae</taxon>
        <taxon>Flavobacterium</taxon>
    </lineage>
</organism>
<name>A0ABU9I0D1_9FLAO</name>
<sequence>MKKLLLLSFALLALASCTSTRNTIKNIDDTAKMPALSKDKTFIITETSKDKNYGYDQDYPVNLGFLSYTMAEKNVQRYFDALTGPKGEKLSYTKVDTCCPFPSKRTDVGAGLLDIYEVTWEGLAEPVRIYINLYEKGAVLAPKGFSIK</sequence>
<accession>A0ABU9I0D1</accession>
<evidence type="ECO:0000256" key="1">
    <source>
        <dbReference type="SAM" id="SignalP"/>
    </source>
</evidence>
<dbReference type="EMBL" id="JBBYHR010000010">
    <property type="protein sequence ID" value="MEL1245881.1"/>
    <property type="molecule type" value="Genomic_DNA"/>
</dbReference>
<gene>
    <name evidence="2" type="ORF">AAEO56_16525</name>
</gene>
<reference evidence="2 3" key="1">
    <citation type="submission" date="2024-04" db="EMBL/GenBank/DDBJ databases">
        <title>Flavobacterium sp. DGU11 16S ribosomal RNA gene Genome sequencing and assembly.</title>
        <authorList>
            <person name="Park S."/>
        </authorList>
    </citation>
    <scope>NUCLEOTIDE SEQUENCE [LARGE SCALE GENOMIC DNA]</scope>
    <source>
        <strain evidence="2 3">DGU11</strain>
    </source>
</reference>
<evidence type="ECO:0000313" key="2">
    <source>
        <dbReference type="EMBL" id="MEL1245881.1"/>
    </source>
</evidence>
<proteinExistence type="predicted"/>
<comment type="caution">
    <text evidence="2">The sequence shown here is derived from an EMBL/GenBank/DDBJ whole genome shotgun (WGS) entry which is preliminary data.</text>
</comment>
<dbReference type="RefSeq" id="WP_341698178.1">
    <property type="nucleotide sequence ID" value="NZ_JBBYHR010000010.1"/>
</dbReference>
<protein>
    <submittedName>
        <fullName evidence="2">2-dehydro-3-deoxyphosphooctonate aldolase</fullName>
    </submittedName>
</protein>
<dbReference type="PROSITE" id="PS51257">
    <property type="entry name" value="PROKAR_LIPOPROTEIN"/>
    <property type="match status" value="1"/>
</dbReference>
<feature type="chain" id="PRO_5045963255" evidence="1">
    <location>
        <begin position="22"/>
        <end position="148"/>
    </location>
</feature>
<keyword evidence="3" id="KW-1185">Reference proteome</keyword>
<feature type="signal peptide" evidence="1">
    <location>
        <begin position="1"/>
        <end position="21"/>
    </location>
</feature>
<evidence type="ECO:0000313" key="3">
    <source>
        <dbReference type="Proteomes" id="UP001464555"/>
    </source>
</evidence>
<dbReference type="Proteomes" id="UP001464555">
    <property type="component" value="Unassembled WGS sequence"/>
</dbReference>